<name>A0A1U7DA08_9RHOB</name>
<dbReference type="Pfam" id="PF03807">
    <property type="entry name" value="F420_oxidored"/>
    <property type="match status" value="1"/>
</dbReference>
<dbReference type="InterPro" id="IPR051267">
    <property type="entry name" value="STEAP_metalloreductase"/>
</dbReference>
<keyword evidence="1" id="KW-0560">Oxidoreductase</keyword>
<dbReference type="AlphaFoldDB" id="A0A1U7DA08"/>
<evidence type="ECO:0000313" key="4">
    <source>
        <dbReference type="Proteomes" id="UP000186559"/>
    </source>
</evidence>
<dbReference type="InterPro" id="IPR028939">
    <property type="entry name" value="P5C_Rdtase_cat_N"/>
</dbReference>
<dbReference type="Gene3D" id="3.40.50.720">
    <property type="entry name" value="NAD(P)-binding Rossmann-like Domain"/>
    <property type="match status" value="1"/>
</dbReference>
<sequence length="219" mass="23282">MKIGMIGAGRIASALVERLAPHGHELMISNSRGREAVQETADALGCLAGSAEDAAAFGEVTVVTVPLNRFDTIPAEAIGDRIVVDTCNYYPGRDGPHPEFEGGGDTTSEQLQRMMPQARVVKAFNSIMSAHLAEGGRPTPSGGLHALPIASDDTAAADVVAQIVRDCGLDPVYAGPLKDSWKFERARPVYCRPLDAEALREGLAATTPQDFVPENSWKD</sequence>
<dbReference type="InterPro" id="IPR036291">
    <property type="entry name" value="NAD(P)-bd_dom_sf"/>
</dbReference>
<dbReference type="Proteomes" id="UP000186559">
    <property type="component" value="Chromosome"/>
</dbReference>
<protein>
    <recommendedName>
        <fullName evidence="2">Pyrroline-5-carboxylate reductase catalytic N-terminal domain-containing protein</fullName>
    </recommendedName>
</protein>
<accession>A0A1U7DA08</accession>
<proteinExistence type="predicted"/>
<dbReference type="RefSeq" id="WP_017468375.1">
    <property type="nucleotide sequence ID" value="NZ_BMEW01000001.1"/>
</dbReference>
<reference evidence="3 4" key="1">
    <citation type="submission" date="2016-03" db="EMBL/GenBank/DDBJ databases">
        <title>Deep-sea bacteria in the southern Pacific.</title>
        <authorList>
            <person name="Tang K."/>
        </authorList>
    </citation>
    <scope>NUCLEOTIDE SEQUENCE [LARGE SCALE GENOMIC DNA]</scope>
    <source>
        <strain evidence="3 4">JLT2016</strain>
    </source>
</reference>
<dbReference type="KEGG" id="tpro:Ga0080559_TMP4173"/>
<evidence type="ECO:0000313" key="3">
    <source>
        <dbReference type="EMBL" id="APX24969.1"/>
    </source>
</evidence>
<gene>
    <name evidence="3" type="ORF">Ga0080559_TMP4173</name>
</gene>
<dbReference type="PANTHER" id="PTHR14239">
    <property type="entry name" value="DUDULIN-RELATED"/>
    <property type="match status" value="1"/>
</dbReference>
<feature type="domain" description="Pyrroline-5-carboxylate reductase catalytic N-terminal" evidence="2">
    <location>
        <begin position="2"/>
        <end position="89"/>
    </location>
</feature>
<dbReference type="STRING" id="1229727.Ga0080559_TMP4173"/>
<dbReference type="SUPFAM" id="SSF51735">
    <property type="entry name" value="NAD(P)-binding Rossmann-fold domains"/>
    <property type="match status" value="1"/>
</dbReference>
<keyword evidence="4" id="KW-1185">Reference proteome</keyword>
<dbReference type="GO" id="GO:0016491">
    <property type="term" value="F:oxidoreductase activity"/>
    <property type="evidence" value="ECO:0007669"/>
    <property type="project" value="UniProtKB-KW"/>
</dbReference>
<evidence type="ECO:0000256" key="1">
    <source>
        <dbReference type="ARBA" id="ARBA00023002"/>
    </source>
</evidence>
<evidence type="ECO:0000259" key="2">
    <source>
        <dbReference type="Pfam" id="PF03807"/>
    </source>
</evidence>
<dbReference type="EMBL" id="CP014796">
    <property type="protein sequence ID" value="APX24969.1"/>
    <property type="molecule type" value="Genomic_DNA"/>
</dbReference>
<organism evidence="3 4">
    <name type="scientific">Salipiger profundus</name>
    <dbReference type="NCBI Taxonomy" id="1229727"/>
    <lineage>
        <taxon>Bacteria</taxon>
        <taxon>Pseudomonadati</taxon>
        <taxon>Pseudomonadota</taxon>
        <taxon>Alphaproteobacteria</taxon>
        <taxon>Rhodobacterales</taxon>
        <taxon>Roseobacteraceae</taxon>
        <taxon>Salipiger</taxon>
    </lineage>
</organism>